<dbReference type="EMBL" id="BGZK01001835">
    <property type="protein sequence ID" value="GBP87104.1"/>
    <property type="molecule type" value="Genomic_DNA"/>
</dbReference>
<dbReference type="Proteomes" id="UP000299102">
    <property type="component" value="Unassembled WGS sequence"/>
</dbReference>
<gene>
    <name evidence="1" type="ORF">EVAR_66438_1</name>
</gene>
<sequence>MCMKFKSALWASGTARAGVAPPRAHRRPRDDCARTESNSRKEMYIFESYLSRDGMGAGGAGGGKGTVDSFPFLFYKTGRFLCSGFFSLAVLLPLR</sequence>
<dbReference type="AlphaFoldDB" id="A0A4C1ZJ11"/>
<protein>
    <submittedName>
        <fullName evidence="1">Uncharacterized protein</fullName>
    </submittedName>
</protein>
<organism evidence="1 2">
    <name type="scientific">Eumeta variegata</name>
    <name type="common">Bagworm moth</name>
    <name type="synonym">Eumeta japonica</name>
    <dbReference type="NCBI Taxonomy" id="151549"/>
    <lineage>
        <taxon>Eukaryota</taxon>
        <taxon>Metazoa</taxon>
        <taxon>Ecdysozoa</taxon>
        <taxon>Arthropoda</taxon>
        <taxon>Hexapoda</taxon>
        <taxon>Insecta</taxon>
        <taxon>Pterygota</taxon>
        <taxon>Neoptera</taxon>
        <taxon>Endopterygota</taxon>
        <taxon>Lepidoptera</taxon>
        <taxon>Glossata</taxon>
        <taxon>Ditrysia</taxon>
        <taxon>Tineoidea</taxon>
        <taxon>Psychidae</taxon>
        <taxon>Oiketicinae</taxon>
        <taxon>Eumeta</taxon>
    </lineage>
</organism>
<name>A0A4C1ZJ11_EUMVA</name>
<evidence type="ECO:0000313" key="1">
    <source>
        <dbReference type="EMBL" id="GBP87104.1"/>
    </source>
</evidence>
<keyword evidence="2" id="KW-1185">Reference proteome</keyword>
<accession>A0A4C1ZJ11</accession>
<reference evidence="1 2" key="1">
    <citation type="journal article" date="2019" name="Commun. Biol.">
        <title>The bagworm genome reveals a unique fibroin gene that provides high tensile strength.</title>
        <authorList>
            <person name="Kono N."/>
            <person name="Nakamura H."/>
            <person name="Ohtoshi R."/>
            <person name="Tomita M."/>
            <person name="Numata K."/>
            <person name="Arakawa K."/>
        </authorList>
    </citation>
    <scope>NUCLEOTIDE SEQUENCE [LARGE SCALE GENOMIC DNA]</scope>
</reference>
<evidence type="ECO:0000313" key="2">
    <source>
        <dbReference type="Proteomes" id="UP000299102"/>
    </source>
</evidence>
<comment type="caution">
    <text evidence="1">The sequence shown here is derived from an EMBL/GenBank/DDBJ whole genome shotgun (WGS) entry which is preliminary data.</text>
</comment>
<proteinExistence type="predicted"/>